<reference evidence="6" key="1">
    <citation type="journal article" date="2018" name="Genome Biol.">
        <title>SKESA: strategic k-mer extension for scrupulous assemblies.</title>
        <authorList>
            <person name="Souvorov A."/>
            <person name="Agarwala R."/>
            <person name="Lipman D.J."/>
        </authorList>
    </citation>
    <scope>NUCLEOTIDE SEQUENCE</scope>
    <source>
        <strain evidence="6">BCW_2741</strain>
        <strain evidence="4">Salmonella enterica</strain>
    </source>
</reference>
<evidence type="ECO:0000313" key="6">
    <source>
        <dbReference type="EMBL" id="HAF0490192.1"/>
    </source>
</evidence>
<accession>A0A3U2ZZ84</accession>
<dbReference type="AlphaFoldDB" id="A0A3U2ZZ84"/>
<dbReference type="EMBL" id="DAATQT010000020">
    <property type="protein sequence ID" value="HAE9652465.1"/>
    <property type="molecule type" value="Genomic_DNA"/>
</dbReference>
<dbReference type="InterPro" id="IPR001264">
    <property type="entry name" value="Glyco_trans_51"/>
</dbReference>
<evidence type="ECO:0000259" key="2">
    <source>
        <dbReference type="Pfam" id="PF00912"/>
    </source>
</evidence>
<protein>
    <recommendedName>
        <fullName evidence="2">Glycosyl transferase family 51 domain-containing protein</fullName>
    </recommendedName>
</protein>
<dbReference type="EMBL" id="DAATXE010000030">
    <property type="protein sequence ID" value="HAF0490192.1"/>
    <property type="molecule type" value="Genomic_DNA"/>
</dbReference>
<keyword evidence="1" id="KW-0812">Transmembrane</keyword>
<evidence type="ECO:0000313" key="3">
    <source>
        <dbReference type="EMBL" id="EBX3156351.1"/>
    </source>
</evidence>
<dbReference type="Pfam" id="PF00912">
    <property type="entry name" value="Transgly"/>
    <property type="match status" value="1"/>
</dbReference>
<dbReference type="EMBL" id="AAHKWI010000038">
    <property type="protein sequence ID" value="EBX3156351.1"/>
    <property type="molecule type" value="Genomic_DNA"/>
</dbReference>
<keyword evidence="1" id="KW-1133">Transmembrane helix</keyword>
<dbReference type="InterPro" id="IPR023346">
    <property type="entry name" value="Lysozyme-like_dom_sf"/>
</dbReference>
<feature type="transmembrane region" description="Helical" evidence="1">
    <location>
        <begin position="6"/>
        <end position="29"/>
    </location>
</feature>
<reference evidence="3" key="2">
    <citation type="submission" date="2018-07" db="EMBL/GenBank/DDBJ databases">
        <authorList>
            <person name="Ashton P.M."/>
            <person name="Dallman T."/>
            <person name="Nair S."/>
            <person name="De Pinna E."/>
            <person name="Peters T."/>
            <person name="Grant K."/>
        </authorList>
    </citation>
    <scope>NUCLEOTIDE SEQUENCE</scope>
    <source>
        <strain evidence="3">136562</strain>
    </source>
</reference>
<keyword evidence="1" id="KW-0472">Membrane</keyword>
<dbReference type="RefSeq" id="WP_058144991.1">
    <property type="nucleotide sequence ID" value="NZ_CALNWG010000018.1"/>
</dbReference>
<organism evidence="6">
    <name type="scientific">Salmonella newport</name>
    <dbReference type="NCBI Taxonomy" id="108619"/>
    <lineage>
        <taxon>Bacteria</taxon>
        <taxon>Pseudomonadati</taxon>
        <taxon>Pseudomonadota</taxon>
        <taxon>Gammaproteobacteria</taxon>
        <taxon>Enterobacterales</taxon>
        <taxon>Enterobacteriaceae</taxon>
        <taxon>Salmonella</taxon>
    </lineage>
</organism>
<dbReference type="InterPro" id="IPR036950">
    <property type="entry name" value="PBP_transglycosylase"/>
</dbReference>
<proteinExistence type="predicted"/>
<evidence type="ECO:0000313" key="5">
    <source>
        <dbReference type="EMBL" id="HAE9652465.1"/>
    </source>
</evidence>
<comment type="caution">
    <text evidence="6">The sequence shown here is derived from an EMBL/GenBank/DDBJ whole genome shotgun (WGS) entry which is preliminary data.</text>
</comment>
<evidence type="ECO:0000313" key="4">
    <source>
        <dbReference type="EMBL" id="HAB5910809.1"/>
    </source>
</evidence>
<sequence>MPGVLLWFFKGVIALLLAFAVGLIVYYYLEIRPIAQTALQSASFWLSESPQTRFLRRAAAKIHPKSYTARLLYTQAGVDGHFRTAIWVFWLDSLYRDDELYAMMLAQAYYGRDSQGNAVYGTKNAALTLFHVPVTEMACQQQVQLIYMFKAPSLYRPLVESSKHYMTLCQEQIQE</sequence>
<name>A0A3U2ZZ84_SALNE</name>
<dbReference type="Gene3D" id="1.10.3810.10">
    <property type="entry name" value="Biosynthetic peptidoglycan transglycosylase-like"/>
    <property type="match status" value="1"/>
</dbReference>
<gene>
    <name evidence="3" type="ORF">DRT54_20280</name>
    <name evidence="5" type="ORF">G4X27_002192</name>
    <name evidence="6" type="ORF">G9W27_004161</name>
    <name evidence="4" type="ORF">GB622_22315</name>
</gene>
<dbReference type="SUPFAM" id="SSF53955">
    <property type="entry name" value="Lysozyme-like"/>
    <property type="match status" value="1"/>
</dbReference>
<dbReference type="EMBL" id="DAAHFP010000019">
    <property type="protein sequence ID" value="HAB5910809.1"/>
    <property type="molecule type" value="Genomic_DNA"/>
</dbReference>
<evidence type="ECO:0000256" key="1">
    <source>
        <dbReference type="SAM" id="Phobius"/>
    </source>
</evidence>
<feature type="domain" description="Glycosyl transferase family 51" evidence="2">
    <location>
        <begin position="77"/>
        <end position="162"/>
    </location>
</feature>
<reference evidence="6" key="3">
    <citation type="submission" date="2018-07" db="EMBL/GenBank/DDBJ databases">
        <authorList>
            <consortium name="NCBI Pathogen Detection Project"/>
        </authorList>
    </citation>
    <scope>NUCLEOTIDE SEQUENCE</scope>
    <source>
        <strain evidence="6">BCW_2741</strain>
        <strain evidence="4">Salmonella enterica</strain>
    </source>
</reference>